<evidence type="ECO:0000313" key="5">
    <source>
        <dbReference type="Proteomes" id="UP000006727"/>
    </source>
</evidence>
<organism evidence="3">
    <name type="scientific">Physcomitrium patens</name>
    <name type="common">Spreading-leaved earth moss</name>
    <name type="synonym">Physcomitrella patens</name>
    <dbReference type="NCBI Taxonomy" id="3218"/>
    <lineage>
        <taxon>Eukaryota</taxon>
        <taxon>Viridiplantae</taxon>
        <taxon>Streptophyta</taxon>
        <taxon>Embryophyta</taxon>
        <taxon>Bryophyta</taxon>
        <taxon>Bryophytina</taxon>
        <taxon>Bryopsida</taxon>
        <taxon>Funariidae</taxon>
        <taxon>Funariales</taxon>
        <taxon>Funariaceae</taxon>
        <taxon>Physcomitrium</taxon>
    </lineage>
</organism>
<sequence>MCTMASIQRCCTSQAASVSKSRLLALQFNNFSYALQVNGTRVQKRLQVRCSIQEGERMNMKNGDLMLSKPSKEIDADKDLDAAVKPLEVPRPKEAKKTLEAAKEKFGEETVTRQFQESTRELEKQGTTKIALLCGAATFGFIISGTLLTSLEVFPLVPEAMQLVGLAYSVLVVSRVIREEPEKFKVSPVRAVIEILDEGEEKTNLMLPRDLDEGTVAAMEQLVRERDIAVNQREEMRRQSLILSQVRVEKEALEVVALQLAEERERAVSEANGLKRTVESISERMKGVEGILEIEVDQLKKQKQILETVAGQLAQERNVAIEEVDKLKARSEAEKRALEEVAMQLAKERDDALAEIESVRNILANMQSISASE</sequence>
<proteinExistence type="predicted"/>
<gene>
    <name evidence="4" type="primary">LOC112288216</name>
    <name evidence="3" type="ORF">PHYPA_014860</name>
</gene>
<dbReference type="PANTHER" id="PTHR33222">
    <property type="match status" value="1"/>
</dbReference>
<reference evidence="4" key="3">
    <citation type="submission" date="2020-12" db="UniProtKB">
        <authorList>
            <consortium name="EnsemblPlants"/>
        </authorList>
    </citation>
    <scope>IDENTIFICATION</scope>
</reference>
<accession>A0A2K1JU87</accession>
<keyword evidence="2" id="KW-1133">Transmembrane helix</keyword>
<evidence type="ECO:0000256" key="2">
    <source>
        <dbReference type="SAM" id="Phobius"/>
    </source>
</evidence>
<dbReference type="Gramene" id="Pp3c11_10470V3.7">
    <property type="protein sequence ID" value="Pp3c11_10470V3.7"/>
    <property type="gene ID" value="Pp3c11_10470"/>
</dbReference>
<dbReference type="GO" id="GO:0009535">
    <property type="term" value="C:chloroplast thylakoid membrane"/>
    <property type="evidence" value="ECO:0000318"/>
    <property type="project" value="GO_Central"/>
</dbReference>
<feature type="coiled-coil region" evidence="1">
    <location>
        <begin position="296"/>
        <end position="362"/>
    </location>
</feature>
<dbReference type="PANTHER" id="PTHR33222:SF36">
    <property type="entry name" value="CYANOBACTERIAL AMINOACYL-TRNA SYNTHETASE CAAD DOMAIN-CONTAINING PROTEIN"/>
    <property type="match status" value="1"/>
</dbReference>
<dbReference type="EnsemblPlants" id="Pp3c11_10470V3.7">
    <property type="protein sequence ID" value="Pp3c11_10470V3.7"/>
    <property type="gene ID" value="Pp3c11_10470"/>
</dbReference>
<evidence type="ECO:0000313" key="4">
    <source>
        <dbReference type="EnsemblPlants" id="Pp3c11_10470V3.1"/>
    </source>
</evidence>
<keyword evidence="2" id="KW-0472">Membrane</keyword>
<dbReference type="EMBL" id="ABEU02000011">
    <property type="protein sequence ID" value="PNR45089.1"/>
    <property type="molecule type" value="Genomic_DNA"/>
</dbReference>
<dbReference type="OrthoDB" id="2017061at2759"/>
<evidence type="ECO:0000256" key="1">
    <source>
        <dbReference type="SAM" id="Coils"/>
    </source>
</evidence>
<protein>
    <recommendedName>
        <fullName evidence="6">Cyanobacterial aminoacyl-tRNA synthetase CAAD domain-containing protein</fullName>
    </recommendedName>
</protein>
<keyword evidence="2" id="KW-0812">Transmembrane</keyword>
<dbReference type="InterPro" id="IPR033344">
    <property type="entry name" value="CURT1"/>
</dbReference>
<keyword evidence="5" id="KW-1185">Reference proteome</keyword>
<dbReference type="GeneID" id="112288216"/>
<dbReference type="PaxDb" id="3218-PP1S61_208V6.4"/>
<feature type="transmembrane region" description="Helical" evidence="2">
    <location>
        <begin position="130"/>
        <end position="148"/>
    </location>
</feature>
<dbReference type="Proteomes" id="UP000006727">
    <property type="component" value="Chromosome 11"/>
</dbReference>
<keyword evidence="1" id="KW-0175">Coiled coil</keyword>
<dbReference type="EnsemblPlants" id="Pp3c11_10470V3.6">
    <property type="protein sequence ID" value="Pp3c11_10470V3.6"/>
    <property type="gene ID" value="Pp3c11_10470"/>
</dbReference>
<dbReference type="Gramene" id="Pp3c11_10470V3.5">
    <property type="protein sequence ID" value="Pp3c11_10470V3.5"/>
    <property type="gene ID" value="Pp3c11_10470"/>
</dbReference>
<reference evidence="3 5" key="2">
    <citation type="journal article" date="2018" name="Plant J.">
        <title>The Physcomitrella patens chromosome-scale assembly reveals moss genome structure and evolution.</title>
        <authorList>
            <person name="Lang D."/>
            <person name="Ullrich K.K."/>
            <person name="Murat F."/>
            <person name="Fuchs J."/>
            <person name="Jenkins J."/>
            <person name="Haas F.B."/>
            <person name="Piednoel M."/>
            <person name="Gundlach H."/>
            <person name="Van Bel M."/>
            <person name="Meyberg R."/>
            <person name="Vives C."/>
            <person name="Morata J."/>
            <person name="Symeonidi A."/>
            <person name="Hiss M."/>
            <person name="Muchero W."/>
            <person name="Kamisugi Y."/>
            <person name="Saleh O."/>
            <person name="Blanc G."/>
            <person name="Decker E.L."/>
            <person name="van Gessel N."/>
            <person name="Grimwood J."/>
            <person name="Hayes R.D."/>
            <person name="Graham S.W."/>
            <person name="Gunter L.E."/>
            <person name="McDaniel S.F."/>
            <person name="Hoernstein S.N.W."/>
            <person name="Larsson A."/>
            <person name="Li F.W."/>
            <person name="Perroud P.F."/>
            <person name="Phillips J."/>
            <person name="Ranjan P."/>
            <person name="Rokshar D.S."/>
            <person name="Rothfels C.J."/>
            <person name="Schneider L."/>
            <person name="Shu S."/>
            <person name="Stevenson D.W."/>
            <person name="Thummler F."/>
            <person name="Tillich M."/>
            <person name="Villarreal Aguilar J.C."/>
            <person name="Widiez T."/>
            <person name="Wong G.K."/>
            <person name="Wymore A."/>
            <person name="Zhang Y."/>
            <person name="Zimmer A.D."/>
            <person name="Quatrano R.S."/>
            <person name="Mayer K.F.X."/>
            <person name="Goodstein D."/>
            <person name="Casacuberta J.M."/>
            <person name="Vandepoele K."/>
            <person name="Reski R."/>
            <person name="Cuming A.C."/>
            <person name="Tuskan G.A."/>
            <person name="Maumus F."/>
            <person name="Salse J."/>
            <person name="Schmutz J."/>
            <person name="Rensing S.A."/>
        </authorList>
    </citation>
    <scope>NUCLEOTIDE SEQUENCE [LARGE SCALE GENOMIC DNA]</scope>
    <source>
        <strain evidence="4 5">cv. Gransden 2004</strain>
    </source>
</reference>
<evidence type="ECO:0008006" key="6">
    <source>
        <dbReference type="Google" id="ProtNLM"/>
    </source>
</evidence>
<dbReference type="AlphaFoldDB" id="A0A2K1JU87"/>
<dbReference type="RefSeq" id="XP_024387959.1">
    <property type="nucleotide sequence ID" value="XM_024532191.2"/>
</dbReference>
<reference evidence="3 5" key="1">
    <citation type="journal article" date="2008" name="Science">
        <title>The Physcomitrella genome reveals evolutionary insights into the conquest of land by plants.</title>
        <authorList>
            <person name="Rensing S."/>
            <person name="Lang D."/>
            <person name="Zimmer A."/>
            <person name="Terry A."/>
            <person name="Salamov A."/>
            <person name="Shapiro H."/>
            <person name="Nishiyama T."/>
            <person name="Perroud P.-F."/>
            <person name="Lindquist E."/>
            <person name="Kamisugi Y."/>
            <person name="Tanahashi T."/>
            <person name="Sakakibara K."/>
            <person name="Fujita T."/>
            <person name="Oishi K."/>
            <person name="Shin-I T."/>
            <person name="Kuroki Y."/>
            <person name="Toyoda A."/>
            <person name="Suzuki Y."/>
            <person name="Hashimoto A."/>
            <person name="Yamaguchi K."/>
            <person name="Sugano A."/>
            <person name="Kohara Y."/>
            <person name="Fujiyama A."/>
            <person name="Anterola A."/>
            <person name="Aoki S."/>
            <person name="Ashton N."/>
            <person name="Barbazuk W.B."/>
            <person name="Barker E."/>
            <person name="Bennetzen J."/>
            <person name="Bezanilla M."/>
            <person name="Blankenship R."/>
            <person name="Cho S.H."/>
            <person name="Dutcher S."/>
            <person name="Estelle M."/>
            <person name="Fawcett J.A."/>
            <person name="Gundlach H."/>
            <person name="Hanada K."/>
            <person name="Heyl A."/>
            <person name="Hicks K.A."/>
            <person name="Hugh J."/>
            <person name="Lohr M."/>
            <person name="Mayer K."/>
            <person name="Melkozernov A."/>
            <person name="Murata T."/>
            <person name="Nelson D."/>
            <person name="Pils B."/>
            <person name="Prigge M."/>
            <person name="Reiss B."/>
            <person name="Renner T."/>
            <person name="Rombauts S."/>
            <person name="Rushton P."/>
            <person name="Sanderfoot A."/>
            <person name="Schween G."/>
            <person name="Shiu S.-H."/>
            <person name="Stueber K."/>
            <person name="Theodoulou F.L."/>
            <person name="Tu H."/>
            <person name="Van de Peer Y."/>
            <person name="Verrier P.J."/>
            <person name="Waters E."/>
            <person name="Wood A."/>
            <person name="Yang L."/>
            <person name="Cove D."/>
            <person name="Cuming A."/>
            <person name="Hasebe M."/>
            <person name="Lucas S."/>
            <person name="Mishler D.B."/>
            <person name="Reski R."/>
            <person name="Grigoriev I."/>
            <person name="Quatrano R.S."/>
            <person name="Boore J.L."/>
        </authorList>
    </citation>
    <scope>NUCLEOTIDE SEQUENCE [LARGE SCALE GENOMIC DNA]</scope>
    <source>
        <strain evidence="4 5">cv. Gransden 2004</strain>
    </source>
</reference>
<dbReference type="RefSeq" id="XP_024387957.1">
    <property type="nucleotide sequence ID" value="XM_024532189.2"/>
</dbReference>
<name>A0A2K1JU87_PHYPA</name>
<dbReference type="Gramene" id="Pp3c11_10470V3.6">
    <property type="protein sequence ID" value="Pp3c11_10470V3.6"/>
    <property type="gene ID" value="Pp3c11_10470"/>
</dbReference>
<evidence type="ECO:0000313" key="3">
    <source>
        <dbReference type="EMBL" id="PNR45089.1"/>
    </source>
</evidence>
<dbReference type="EnsemblPlants" id="Pp3c11_10470V3.1">
    <property type="protein sequence ID" value="Pp3c11_10470V3.1"/>
    <property type="gene ID" value="Pp3c11_10470"/>
</dbReference>
<dbReference type="Gramene" id="Pp3c11_10470V3.1">
    <property type="protein sequence ID" value="Pp3c11_10470V3.1"/>
    <property type="gene ID" value="Pp3c11_10470"/>
</dbReference>
<dbReference type="EnsemblPlants" id="Pp3c11_10470V3.5">
    <property type="protein sequence ID" value="Pp3c11_10470V3.5"/>
    <property type="gene ID" value="Pp3c11_10470"/>
</dbReference>
<dbReference type="KEGG" id="ppp:112288216"/>